<evidence type="ECO:0000313" key="4">
    <source>
        <dbReference type="Proteomes" id="UP000192746"/>
    </source>
</evidence>
<accession>A0A1Y1T738</accession>
<dbReference type="GO" id="GO:0004553">
    <property type="term" value="F:hydrolase activity, hydrolyzing O-glycosyl compounds"/>
    <property type="evidence" value="ECO:0007669"/>
    <property type="project" value="InterPro"/>
</dbReference>
<keyword evidence="1" id="KW-0732">Signal</keyword>
<organism evidence="3 4">
    <name type="scientific">Zunongwangia atlantica 22II14-10F7</name>
    <dbReference type="NCBI Taxonomy" id="1185767"/>
    <lineage>
        <taxon>Bacteria</taxon>
        <taxon>Pseudomonadati</taxon>
        <taxon>Bacteroidota</taxon>
        <taxon>Flavobacteriia</taxon>
        <taxon>Flavobacteriales</taxon>
        <taxon>Flavobacteriaceae</taxon>
        <taxon>Zunongwangia</taxon>
    </lineage>
</organism>
<keyword evidence="3" id="KW-0378">Hydrolase</keyword>
<dbReference type="EMBL" id="ARYN01000004">
    <property type="protein sequence ID" value="ORL46532.1"/>
    <property type="molecule type" value="Genomic_DNA"/>
</dbReference>
<dbReference type="PANTHER" id="PTHR42767">
    <property type="entry name" value="ENDO-BETA-1,6-GALACTANASE"/>
    <property type="match status" value="1"/>
</dbReference>
<dbReference type="InterPro" id="IPR017853">
    <property type="entry name" value="GH"/>
</dbReference>
<evidence type="ECO:0000256" key="1">
    <source>
        <dbReference type="SAM" id="SignalP"/>
    </source>
</evidence>
<dbReference type="Proteomes" id="UP000192746">
    <property type="component" value="Unassembled WGS sequence"/>
</dbReference>
<gene>
    <name evidence="3" type="ORF">IIF7_05792</name>
</gene>
<dbReference type="Pfam" id="PF14587">
    <property type="entry name" value="Glyco_hydr_30_2"/>
    <property type="match status" value="1"/>
</dbReference>
<feature type="signal peptide" evidence="1">
    <location>
        <begin position="1"/>
        <end position="20"/>
    </location>
</feature>
<proteinExistence type="predicted"/>
<comment type="caution">
    <text evidence="3">The sequence shown here is derived from an EMBL/GenBank/DDBJ whole genome shotgun (WGS) entry which is preliminary data.</text>
</comment>
<keyword evidence="4" id="KW-1185">Reference proteome</keyword>
<dbReference type="SUPFAM" id="SSF51445">
    <property type="entry name" value="(Trans)glycosidases"/>
    <property type="match status" value="1"/>
</dbReference>
<evidence type="ECO:0000259" key="2">
    <source>
        <dbReference type="Pfam" id="PF14587"/>
    </source>
</evidence>
<feature type="chain" id="PRO_5013276866" evidence="1">
    <location>
        <begin position="21"/>
        <end position="471"/>
    </location>
</feature>
<sequence>MLHKQLLNLLVILFTTTCFSQNLIEVNIDTHKKYQTIEGWGSSLCWWASEVGDWEEQKVDSIVKIITSPEMLNMNIFRFNIGGGDDPAHAGGHMAKGKGTRAEMEGYKDGPNQDYNWKADAGQRKILLKIKESRPDVVFEAFSNSAPYWMTKSKCSAGFFEAHKDNLDPSQYDAFTDYLLDVVLHYKDKYDVDFKTLEPFNESTSSYWYYKGSQEGCHFDAESQIEVLKILYPKLQETGLSTIIAAPDETNLAATLKVLDTYKAHGEVFDWVGQINTHTYSGNNKERLAVKKWIDTLQKPFWQSETGPSGGRYKSALENNLNLVQKMFNDLKIMKPDAWLDWQLMEEKNATWCQMKANFDTEEFEIVKNLYVRMQVTRFIKQGYQIIDTDTENVLTAISPNGEEIVSILLNKETNETKNFKLKFDKMNQYSLAEVFRTSKTEDCKALEVTNFSAAAITAPSLSLTTLVYRK</sequence>
<dbReference type="PANTHER" id="PTHR42767:SF1">
    <property type="entry name" value="ENDO-BETA-1,6-GALACTANASE-LIKE DOMAIN-CONTAINING PROTEIN"/>
    <property type="match status" value="1"/>
</dbReference>
<dbReference type="RefSeq" id="WP_084840732.1">
    <property type="nucleotide sequence ID" value="NZ_ARYN01000004.1"/>
</dbReference>
<dbReference type="InterPro" id="IPR039514">
    <property type="entry name" value="6GAL-like"/>
</dbReference>
<evidence type="ECO:0000313" key="3">
    <source>
        <dbReference type="EMBL" id="ORL46532.1"/>
    </source>
</evidence>
<feature type="domain" description="Endo-beta-1,6-galactanase-like" evidence="2">
    <location>
        <begin position="25"/>
        <end position="248"/>
    </location>
</feature>
<dbReference type="OrthoDB" id="1042999at2"/>
<protein>
    <submittedName>
        <fullName evidence="3">Glycoside hydrolase</fullName>
    </submittedName>
</protein>
<dbReference type="Gene3D" id="3.20.20.80">
    <property type="entry name" value="Glycosidases"/>
    <property type="match status" value="1"/>
</dbReference>
<dbReference type="AlphaFoldDB" id="A0A1Y1T738"/>
<name>A0A1Y1T738_9FLAO</name>
<dbReference type="STRING" id="1185767.IIF7_05792"/>
<reference evidence="3 4" key="1">
    <citation type="submission" date="2013-04" db="EMBL/GenBank/DDBJ databases">
        <title>Zunongwangia sp. 22II14-10F7 Genome Sequencing.</title>
        <authorList>
            <person name="Lai Q."/>
            <person name="Shao Z."/>
        </authorList>
    </citation>
    <scope>NUCLEOTIDE SEQUENCE [LARGE SCALE GENOMIC DNA]</scope>
    <source>
        <strain evidence="3 4">22II14-10F7</strain>
    </source>
</reference>
<dbReference type="InterPro" id="IPR039743">
    <property type="entry name" value="6GAL/EXGAL"/>
</dbReference>